<dbReference type="GO" id="GO:0030288">
    <property type="term" value="C:outer membrane-bounded periplasmic space"/>
    <property type="evidence" value="ECO:0007669"/>
    <property type="project" value="TreeGrafter"/>
</dbReference>
<dbReference type="InterPro" id="IPR039424">
    <property type="entry name" value="SBP_5"/>
</dbReference>
<dbReference type="KEGG" id="cmar:IMCC12053_1264"/>
<protein>
    <submittedName>
        <fullName evidence="5">Oligopeptide ABC transporter, periplasmic oligopeptide-binding protein OppA</fullName>
    </submittedName>
</protein>
<dbReference type="GO" id="GO:0043190">
    <property type="term" value="C:ATP-binding cassette (ABC) transporter complex"/>
    <property type="evidence" value="ECO:0007669"/>
    <property type="project" value="InterPro"/>
</dbReference>
<dbReference type="InterPro" id="IPR000914">
    <property type="entry name" value="SBP_5_dom"/>
</dbReference>
<reference evidence="6" key="1">
    <citation type="submission" date="2015-05" db="EMBL/GenBank/DDBJ databases">
        <authorList>
            <person name="Oh H.-M."/>
            <person name="Yang J.-A."/>
            <person name="Cho J.-C."/>
            <person name="Kang I."/>
        </authorList>
    </citation>
    <scope>NUCLEOTIDE SEQUENCE [LARGE SCALE GENOMIC DNA]</scope>
    <source>
        <strain evidence="6">IMCC 12053</strain>
    </source>
</reference>
<feature type="domain" description="Solute-binding protein family 5" evidence="4">
    <location>
        <begin position="163"/>
        <end position="550"/>
    </location>
</feature>
<dbReference type="InterPro" id="IPR030678">
    <property type="entry name" value="Peptide/Ni-bd"/>
</dbReference>
<comment type="subcellular location">
    <subcellularLocation>
        <location evidence="1">Periplasm</location>
    </subcellularLocation>
</comment>
<gene>
    <name evidence="5" type="ORF">IMCC12053_1264</name>
</gene>
<dbReference type="Pfam" id="PF00496">
    <property type="entry name" value="SBP_bac_5"/>
    <property type="match status" value="1"/>
</dbReference>
<dbReference type="Proteomes" id="UP000064920">
    <property type="component" value="Chromosome"/>
</dbReference>
<dbReference type="GO" id="GO:1904680">
    <property type="term" value="F:peptide transmembrane transporter activity"/>
    <property type="evidence" value="ECO:0007669"/>
    <property type="project" value="TreeGrafter"/>
</dbReference>
<dbReference type="GO" id="GO:0015833">
    <property type="term" value="P:peptide transport"/>
    <property type="evidence" value="ECO:0007669"/>
    <property type="project" value="TreeGrafter"/>
</dbReference>
<evidence type="ECO:0000313" key="6">
    <source>
        <dbReference type="Proteomes" id="UP000064920"/>
    </source>
</evidence>
<proteinExistence type="inferred from homology"/>
<dbReference type="PIRSF" id="PIRSF002741">
    <property type="entry name" value="MppA"/>
    <property type="match status" value="1"/>
</dbReference>
<dbReference type="SUPFAM" id="SSF53850">
    <property type="entry name" value="Periplasmic binding protein-like II"/>
    <property type="match status" value="1"/>
</dbReference>
<evidence type="ECO:0000256" key="2">
    <source>
        <dbReference type="ARBA" id="ARBA00005695"/>
    </source>
</evidence>
<dbReference type="PATRIC" id="fig|1397108.4.peg.1296"/>
<keyword evidence="3" id="KW-0732">Signal</keyword>
<dbReference type="RefSeq" id="WP_236852553.1">
    <property type="nucleotide sequence ID" value="NZ_CP012023.1"/>
</dbReference>
<dbReference type="EMBL" id="CP012023">
    <property type="protein sequence ID" value="ALI55212.1"/>
    <property type="molecule type" value="Genomic_DNA"/>
</dbReference>
<dbReference type="Gene3D" id="3.40.190.10">
    <property type="entry name" value="Periplasmic binding protein-like II"/>
    <property type="match status" value="1"/>
</dbReference>
<sequence length="661" mass="73642">MITGSSQLLQLPIGSRAISGQFDSITFKHTVAPNDWSFHMAAAHFRLALFTAASIVVSSSAAHAQDTDTITATWFSDWDEAKYSAPVDHLAYVNPDAPKGGKIVLGTVGDFDSLNPYSTRSGTPAANSSIPYERLMTGVSDEALSASYCLLCETIEYPESEDWVIFNLRRDVTFSDGTPMTSADVVFTHEKFMAEGTLSWRTGVGNMIAGVEALDDYTVRFEFQPDAPRNGLISQAGSTLVMQKAWFDETGAKIDEKRFDVSPGTGAYAHGDFEAGQWVEYTRNPDYWGRDLWLRKGTENFDTIRIEYFGDTIGAFEAFKSGEITFRQENSSLNWATGYDFPALESGAVIKAELPDGSLPNATGFVFNLRQEKLQDRNVRRALGLMYNFTWTNETLQYGLFAQRESFWDTDALKAVGVPQGKELAYLEAVRGLVPDEVFTQEAALPHVSGARSLDRKNMRQALMLMEATGYTPGSDGKLRDENDQVLKIEILENTPSFDRILIPYVENLVALGVDAVYSRVDTNAYQARTQSFDYDIIFGGYTSGFEEGVGLAQKYGSEGVDDVFNPAGYASEAADILIAQVVEADTYEDMSSALKAVDRLFRYDYFVVPTWYLDKHWVAYYDMYEHPPESQMAPYDLGYLDYWWYNADKAAQLKAAGAIK</sequence>
<organism evidence="5 6">
    <name type="scientific">Celeribacter marinus</name>
    <dbReference type="NCBI Taxonomy" id="1397108"/>
    <lineage>
        <taxon>Bacteria</taxon>
        <taxon>Pseudomonadati</taxon>
        <taxon>Pseudomonadota</taxon>
        <taxon>Alphaproteobacteria</taxon>
        <taxon>Rhodobacterales</taxon>
        <taxon>Roseobacteraceae</taxon>
        <taxon>Celeribacter</taxon>
    </lineage>
</organism>
<evidence type="ECO:0000313" key="5">
    <source>
        <dbReference type="EMBL" id="ALI55212.1"/>
    </source>
</evidence>
<dbReference type="Gene3D" id="3.10.105.10">
    <property type="entry name" value="Dipeptide-binding Protein, Domain 3"/>
    <property type="match status" value="1"/>
</dbReference>
<keyword evidence="6" id="KW-1185">Reference proteome</keyword>
<dbReference type="STRING" id="1397108.IMCC12053_1264"/>
<dbReference type="PANTHER" id="PTHR30290:SF64">
    <property type="entry name" value="ABC TRANSPORTER PERIPLASMIC BINDING PROTEIN"/>
    <property type="match status" value="1"/>
</dbReference>
<evidence type="ECO:0000256" key="3">
    <source>
        <dbReference type="ARBA" id="ARBA00022729"/>
    </source>
</evidence>
<evidence type="ECO:0000259" key="4">
    <source>
        <dbReference type="Pfam" id="PF00496"/>
    </source>
</evidence>
<evidence type="ECO:0000256" key="1">
    <source>
        <dbReference type="ARBA" id="ARBA00004418"/>
    </source>
</evidence>
<dbReference type="GO" id="GO:0042884">
    <property type="term" value="P:microcin transport"/>
    <property type="evidence" value="ECO:0007669"/>
    <property type="project" value="TreeGrafter"/>
</dbReference>
<accession>A0A0N9ZHI0</accession>
<dbReference type="AlphaFoldDB" id="A0A0N9ZHI0"/>
<name>A0A0N9ZHI0_9RHOB</name>
<comment type="similarity">
    <text evidence="2">Belongs to the bacterial solute-binding protein 5 family.</text>
</comment>
<dbReference type="PANTHER" id="PTHR30290">
    <property type="entry name" value="PERIPLASMIC BINDING COMPONENT OF ABC TRANSPORTER"/>
    <property type="match status" value="1"/>
</dbReference>
<dbReference type="CDD" id="cd08497">
    <property type="entry name" value="MbnE-like"/>
    <property type="match status" value="1"/>
</dbReference>